<protein>
    <recommendedName>
        <fullName evidence="4">DUF3108 domain-containing protein</fullName>
    </recommendedName>
</protein>
<feature type="chain" id="PRO_5007275029" description="DUF3108 domain-containing protein" evidence="1">
    <location>
        <begin position="26"/>
        <end position="303"/>
    </location>
</feature>
<name>A0A127M556_9GAMM</name>
<dbReference type="KEGG" id="zal:AZF00_08800"/>
<dbReference type="Proteomes" id="UP000074119">
    <property type="component" value="Chromosome"/>
</dbReference>
<evidence type="ECO:0000313" key="3">
    <source>
        <dbReference type="Proteomes" id="UP000074119"/>
    </source>
</evidence>
<gene>
    <name evidence="2" type="ORF">AZF00_08800</name>
</gene>
<evidence type="ECO:0000313" key="2">
    <source>
        <dbReference type="EMBL" id="AMO68394.1"/>
    </source>
</evidence>
<accession>A0A127M556</accession>
<dbReference type="EMBL" id="CP014544">
    <property type="protein sequence ID" value="AMO68394.1"/>
    <property type="molecule type" value="Genomic_DNA"/>
</dbReference>
<keyword evidence="1" id="KW-0732">Signal</keyword>
<dbReference type="AlphaFoldDB" id="A0A127M556"/>
<evidence type="ECO:0000256" key="1">
    <source>
        <dbReference type="SAM" id="SignalP"/>
    </source>
</evidence>
<proteinExistence type="predicted"/>
<dbReference type="STRING" id="1470434.AZF00_08800"/>
<reference evidence="2 3" key="1">
    <citation type="submission" date="2015-12" db="EMBL/GenBank/DDBJ databases">
        <authorList>
            <person name="Shamseldin A."/>
            <person name="Moawad H."/>
            <person name="Abd El-Rahim W.M."/>
            <person name="Sadowsky M.J."/>
        </authorList>
    </citation>
    <scope>NUCLEOTIDE SEQUENCE [LARGE SCALE GENOMIC DNA]</scope>
    <source>
        <strain evidence="2 3">SM2</strain>
    </source>
</reference>
<evidence type="ECO:0008006" key="4">
    <source>
        <dbReference type="Google" id="ProtNLM"/>
    </source>
</evidence>
<feature type="signal peptide" evidence="1">
    <location>
        <begin position="1"/>
        <end position="25"/>
    </location>
</feature>
<sequence>MKRNSKLTFHTIVLCVLGSTTMAQAESSLSKGDGDPILPWSRLQYSAKALFVSLELDVHLQHILRDEAQKRLIPSTASCAIPEDILNLVELGVTTEVLGRHTETSTIMTSDSSVIQNSALRSGNKNRQRSFRYCADEIVVQKRRPLSRDEEKRNWSEWSDVREMSLQSQTLAPAPITEAEALFYRLAMLDAPELGDTLHLYFYEKGRVTDLSASVSGRKSVRVRFKERTLSGTVKVKQSINALVIEISARPYGEETNSKSDSLGFKGDWVAYYDPERHVILEMVGKVDYLGTIHIKLDRLDKR</sequence>
<organism evidence="2 3">
    <name type="scientific">Zhongshania aliphaticivorans</name>
    <dbReference type="NCBI Taxonomy" id="1470434"/>
    <lineage>
        <taxon>Bacteria</taxon>
        <taxon>Pseudomonadati</taxon>
        <taxon>Pseudomonadota</taxon>
        <taxon>Gammaproteobacteria</taxon>
        <taxon>Cellvibrionales</taxon>
        <taxon>Spongiibacteraceae</taxon>
        <taxon>Zhongshania</taxon>
    </lineage>
</organism>